<evidence type="ECO:0000256" key="1">
    <source>
        <dbReference type="ARBA" id="ARBA00022553"/>
    </source>
</evidence>
<comment type="caution">
    <text evidence="4">The sequence shown here is derived from an EMBL/GenBank/DDBJ whole genome shotgun (WGS) entry which is preliminary data.</text>
</comment>
<dbReference type="EMBL" id="JAUSVR010000013">
    <property type="protein sequence ID" value="MDQ0512474.1"/>
    <property type="molecule type" value="Genomic_DNA"/>
</dbReference>
<evidence type="ECO:0000313" key="4">
    <source>
        <dbReference type="EMBL" id="MDQ0512474.1"/>
    </source>
</evidence>
<proteinExistence type="predicted"/>
<dbReference type="InterPro" id="IPR011006">
    <property type="entry name" value="CheY-like_superfamily"/>
</dbReference>
<dbReference type="InterPro" id="IPR001789">
    <property type="entry name" value="Sig_transdc_resp-reg_receiver"/>
</dbReference>
<evidence type="ECO:0000256" key="2">
    <source>
        <dbReference type="PROSITE-ProRule" id="PRU00169"/>
    </source>
</evidence>
<keyword evidence="1 2" id="KW-0597">Phosphoprotein</keyword>
<feature type="modified residue" description="4-aspartylphosphate" evidence="2">
    <location>
        <position position="55"/>
    </location>
</feature>
<organism evidence="4 5">
    <name type="scientific">Ancylobacter amanitiformis</name>
    <dbReference type="NCBI Taxonomy" id="217069"/>
    <lineage>
        <taxon>Bacteria</taxon>
        <taxon>Pseudomonadati</taxon>
        <taxon>Pseudomonadota</taxon>
        <taxon>Alphaproteobacteria</taxon>
        <taxon>Hyphomicrobiales</taxon>
        <taxon>Xanthobacteraceae</taxon>
        <taxon>Ancylobacter</taxon>
    </lineage>
</organism>
<evidence type="ECO:0000259" key="3">
    <source>
        <dbReference type="PROSITE" id="PS50110"/>
    </source>
</evidence>
<keyword evidence="5" id="KW-1185">Reference proteome</keyword>
<dbReference type="SMART" id="SM00448">
    <property type="entry name" value="REC"/>
    <property type="match status" value="1"/>
</dbReference>
<dbReference type="InterPro" id="IPR050595">
    <property type="entry name" value="Bact_response_regulator"/>
</dbReference>
<feature type="domain" description="Response regulatory" evidence="3">
    <location>
        <begin position="6"/>
        <end position="120"/>
    </location>
</feature>
<dbReference type="PANTHER" id="PTHR44591">
    <property type="entry name" value="STRESS RESPONSE REGULATOR PROTEIN 1"/>
    <property type="match status" value="1"/>
</dbReference>
<accession>A0ABU0LUX9</accession>
<dbReference type="Proteomes" id="UP001235094">
    <property type="component" value="Unassembled WGS sequence"/>
</dbReference>
<dbReference type="Pfam" id="PF00072">
    <property type="entry name" value="Response_reg"/>
    <property type="match status" value="1"/>
</dbReference>
<dbReference type="PROSITE" id="PS50110">
    <property type="entry name" value="RESPONSE_REGULATORY"/>
    <property type="match status" value="1"/>
</dbReference>
<sequence>MSDVPLLAVIEDDDAVREAMSELLGVLGYCTRLYSSAEQFLMARDRQAFACIITDLRLPGLDGLQLHSEMLARGDAVPFILVTSYITRPVAARALQAGVRAILLKPISAAAIIRELTAILGDGNEAGVQCDATGARGGEIPP</sequence>
<dbReference type="SUPFAM" id="SSF52172">
    <property type="entry name" value="CheY-like"/>
    <property type="match status" value="1"/>
</dbReference>
<reference evidence="4 5" key="1">
    <citation type="submission" date="2023-07" db="EMBL/GenBank/DDBJ databases">
        <title>Genomic Encyclopedia of Type Strains, Phase IV (KMG-IV): sequencing the most valuable type-strain genomes for metagenomic binning, comparative biology and taxonomic classification.</title>
        <authorList>
            <person name="Goeker M."/>
        </authorList>
    </citation>
    <scope>NUCLEOTIDE SEQUENCE [LARGE SCALE GENOMIC DNA]</scope>
    <source>
        <strain evidence="4 5">DSM 15561</strain>
    </source>
</reference>
<protein>
    <submittedName>
        <fullName evidence="4">FixJ family two-component response regulator</fullName>
    </submittedName>
</protein>
<gene>
    <name evidence="4" type="ORF">QOZ99_003384</name>
</gene>
<dbReference type="RefSeq" id="WP_306891157.1">
    <property type="nucleotide sequence ID" value="NZ_JAUSVR010000013.1"/>
</dbReference>
<name>A0ABU0LUX9_9HYPH</name>
<evidence type="ECO:0000313" key="5">
    <source>
        <dbReference type="Proteomes" id="UP001235094"/>
    </source>
</evidence>
<dbReference type="PANTHER" id="PTHR44591:SF25">
    <property type="entry name" value="CHEMOTAXIS TWO-COMPONENT RESPONSE REGULATOR"/>
    <property type="match status" value="1"/>
</dbReference>
<dbReference type="Gene3D" id="3.40.50.2300">
    <property type="match status" value="1"/>
</dbReference>